<protein>
    <submittedName>
        <fullName evidence="1">Unannotated protein</fullName>
    </submittedName>
</protein>
<evidence type="ECO:0000313" key="1">
    <source>
        <dbReference type="EMBL" id="CAB4601058.1"/>
    </source>
</evidence>
<dbReference type="EMBL" id="CAEZZK010000017">
    <property type="protein sequence ID" value="CAB4751146.1"/>
    <property type="molecule type" value="Genomic_DNA"/>
</dbReference>
<gene>
    <name evidence="1" type="ORF">UFOPK1826_00664</name>
    <name evidence="2" type="ORF">UFOPK2855_00162</name>
</gene>
<evidence type="ECO:0000313" key="2">
    <source>
        <dbReference type="EMBL" id="CAB4751146.1"/>
    </source>
</evidence>
<name>A0A6J6GWN5_9ZZZZ</name>
<accession>A0A6J6GWN5</accession>
<dbReference type="EMBL" id="CAEZUN010000067">
    <property type="protein sequence ID" value="CAB4601058.1"/>
    <property type="molecule type" value="Genomic_DNA"/>
</dbReference>
<reference evidence="1" key="1">
    <citation type="submission" date="2020-05" db="EMBL/GenBank/DDBJ databases">
        <authorList>
            <person name="Chiriac C."/>
            <person name="Salcher M."/>
            <person name="Ghai R."/>
            <person name="Kavagutti S V."/>
        </authorList>
    </citation>
    <scope>NUCLEOTIDE SEQUENCE</scope>
</reference>
<dbReference type="AlphaFoldDB" id="A0A6J6GWN5"/>
<proteinExistence type="predicted"/>
<organism evidence="1">
    <name type="scientific">freshwater metagenome</name>
    <dbReference type="NCBI Taxonomy" id="449393"/>
    <lineage>
        <taxon>unclassified sequences</taxon>
        <taxon>metagenomes</taxon>
        <taxon>ecological metagenomes</taxon>
    </lineage>
</organism>
<sequence>MIVVGGGLVGVTIWFWNAARPDPEVLAPLEIMGDRNFIMASDTEKVRLLDAVRIDVSESQHSGLVNN</sequence>